<gene>
    <name evidence="1" type="ORF">SAMN05661053_2229</name>
</gene>
<dbReference type="RefSeq" id="WP_109573197.1">
    <property type="nucleotide sequence ID" value="NZ_UHJL01000003.1"/>
</dbReference>
<evidence type="ECO:0000313" key="2">
    <source>
        <dbReference type="Proteomes" id="UP000255423"/>
    </source>
</evidence>
<name>A0A380S6N9_FIBSU</name>
<proteinExistence type="predicted"/>
<accession>A0A380S6N9</accession>
<sequence>MYQKINEYQVAEETLLKTLILTRGVIFSKEAIQIAAKECAKRQNAVYNIPMDSSLNRPQELMLRNKIDAYDVVVSCVSPHVNANPVHIDCIDSKHLTAVVDGCDFSNVEIHFVKEPAYYSMFLKNGERVSSFVSACGMDELNVIPWKGCAISKKCAFCGANSLVRIEDVSAHSFSKNANLWEMCKDSYLNNLDEAIQIASNDSCYDEHMHVIMIAGNLRNDLLDLEADIFAEISKRICSVQCIKDKMDGPILVISPPHDSCKLYALKKAGVQKIVFNFEAVTRKGFEKYCPGKNILGYNHFFNSLKQSVNIFGKGNVWTNLVFGLENKEDVLNECRKIISNDIVVGANILHLDQGNTLDCNVPSMEDSIDFFYRMQKLNEKMGYRPFYCSKALRTSLSNEVSDSRILVD</sequence>
<evidence type="ECO:0000313" key="1">
    <source>
        <dbReference type="EMBL" id="SUQ24815.1"/>
    </source>
</evidence>
<dbReference type="AlphaFoldDB" id="A0A380S6N9"/>
<protein>
    <submittedName>
        <fullName evidence="1">Uncharacterized protein</fullName>
    </submittedName>
</protein>
<organism evidence="1 2">
    <name type="scientific">Fibrobacter succinogenes</name>
    <name type="common">Bacteroides succinogenes</name>
    <dbReference type="NCBI Taxonomy" id="833"/>
    <lineage>
        <taxon>Bacteria</taxon>
        <taxon>Pseudomonadati</taxon>
        <taxon>Fibrobacterota</taxon>
        <taxon>Fibrobacteria</taxon>
        <taxon>Fibrobacterales</taxon>
        <taxon>Fibrobacteraceae</taxon>
        <taxon>Fibrobacter</taxon>
    </lineage>
</organism>
<reference evidence="1 2" key="1">
    <citation type="submission" date="2017-08" db="EMBL/GenBank/DDBJ databases">
        <authorList>
            <person name="de Groot N.N."/>
        </authorList>
    </citation>
    <scope>NUCLEOTIDE SEQUENCE [LARGE SCALE GENOMIC DNA]</scope>
    <source>
        <strain evidence="1 2">HM2</strain>
    </source>
</reference>
<dbReference type="EMBL" id="UHJL01000003">
    <property type="protein sequence ID" value="SUQ24815.1"/>
    <property type="molecule type" value="Genomic_DNA"/>
</dbReference>
<dbReference type="Proteomes" id="UP000255423">
    <property type="component" value="Unassembled WGS sequence"/>
</dbReference>